<evidence type="ECO:0000313" key="2">
    <source>
        <dbReference type="Proteomes" id="UP001209318"/>
    </source>
</evidence>
<dbReference type="Proteomes" id="UP001209318">
    <property type="component" value="Unassembled WGS sequence"/>
</dbReference>
<dbReference type="AlphaFoldDB" id="A0AAE3LNW6"/>
<reference evidence="1" key="1">
    <citation type="submission" date="2022-10" db="EMBL/GenBank/DDBJ databases">
        <title>Description of Fervidibacillus gen. nov. in the family Fervidibacillaceae fam. nov. with two species, Fervidibacillus albus sp. nov., and Fervidibacillus halotolerans sp. nov., isolated from tidal flat sediments.</title>
        <authorList>
            <person name="Kwon K.K."/>
            <person name="Yang S.-H."/>
        </authorList>
    </citation>
    <scope>NUCLEOTIDE SEQUENCE</scope>
    <source>
        <strain evidence="1">JCM 19140</strain>
    </source>
</reference>
<protein>
    <submittedName>
        <fullName evidence="1">Uncharacterized protein</fullName>
    </submittedName>
</protein>
<dbReference type="RefSeq" id="WP_263074500.1">
    <property type="nucleotide sequence ID" value="NZ_JAOUSF010000007.1"/>
</dbReference>
<dbReference type="EMBL" id="JAOUSF010000007">
    <property type="protein sequence ID" value="MCU9615175.1"/>
    <property type="molecule type" value="Genomic_DNA"/>
</dbReference>
<proteinExistence type="predicted"/>
<name>A0AAE3LNW6_9BACI</name>
<keyword evidence="2" id="KW-1185">Reference proteome</keyword>
<accession>A0AAE3LNW6</accession>
<sequence>MIGLIVNKKEVEELLYMLKREMDELLFDLKDDRINHIVKRGMEERYELLFSLFKRIAPPTECFMYIRKEKSNTDGNLKNNNLNVDMEL</sequence>
<organism evidence="1 2">
    <name type="scientific">Perspicuibacillus lycopersici</name>
    <dbReference type="NCBI Taxonomy" id="1325689"/>
    <lineage>
        <taxon>Bacteria</taxon>
        <taxon>Bacillati</taxon>
        <taxon>Bacillota</taxon>
        <taxon>Bacilli</taxon>
        <taxon>Bacillales</taxon>
        <taxon>Bacillaceae</taxon>
        <taxon>Perspicuibacillus</taxon>
    </lineage>
</organism>
<evidence type="ECO:0000313" key="1">
    <source>
        <dbReference type="EMBL" id="MCU9615175.1"/>
    </source>
</evidence>
<comment type="caution">
    <text evidence="1">The sequence shown here is derived from an EMBL/GenBank/DDBJ whole genome shotgun (WGS) entry which is preliminary data.</text>
</comment>
<gene>
    <name evidence="1" type="ORF">OEV98_16730</name>
</gene>